<dbReference type="Proteomes" id="UP000801492">
    <property type="component" value="Unassembled WGS sequence"/>
</dbReference>
<keyword evidence="1" id="KW-0732">Signal</keyword>
<evidence type="ECO:0000256" key="1">
    <source>
        <dbReference type="SAM" id="SignalP"/>
    </source>
</evidence>
<dbReference type="Pfam" id="PF07898">
    <property type="entry name" value="DUF1676"/>
    <property type="match status" value="1"/>
</dbReference>
<dbReference type="InterPro" id="IPR012464">
    <property type="entry name" value="DUF1676"/>
</dbReference>
<comment type="caution">
    <text evidence="2">The sequence shown here is derived from an EMBL/GenBank/DDBJ whole genome shotgun (WGS) entry which is preliminary data.</text>
</comment>
<protein>
    <submittedName>
        <fullName evidence="2">Uncharacterized protein</fullName>
    </submittedName>
</protein>
<dbReference type="EMBL" id="VTPC01007311">
    <property type="protein sequence ID" value="KAF2894128.1"/>
    <property type="molecule type" value="Genomic_DNA"/>
</dbReference>
<feature type="chain" id="PRO_5035475722" evidence="1">
    <location>
        <begin position="20"/>
        <end position="190"/>
    </location>
</feature>
<evidence type="ECO:0000313" key="3">
    <source>
        <dbReference type="Proteomes" id="UP000801492"/>
    </source>
</evidence>
<dbReference type="PANTHER" id="PTHR21879">
    <property type="entry name" value="FI03362P-RELATED-RELATED"/>
    <property type="match status" value="1"/>
</dbReference>
<gene>
    <name evidence="2" type="ORF">ILUMI_12042</name>
</gene>
<dbReference type="AlphaFoldDB" id="A0A8K0CUW1"/>
<organism evidence="2 3">
    <name type="scientific">Ignelater luminosus</name>
    <name type="common">Cucubano</name>
    <name type="synonym">Pyrophorus luminosus</name>
    <dbReference type="NCBI Taxonomy" id="2038154"/>
    <lineage>
        <taxon>Eukaryota</taxon>
        <taxon>Metazoa</taxon>
        <taxon>Ecdysozoa</taxon>
        <taxon>Arthropoda</taxon>
        <taxon>Hexapoda</taxon>
        <taxon>Insecta</taxon>
        <taxon>Pterygota</taxon>
        <taxon>Neoptera</taxon>
        <taxon>Endopterygota</taxon>
        <taxon>Coleoptera</taxon>
        <taxon>Polyphaga</taxon>
        <taxon>Elateriformia</taxon>
        <taxon>Elateroidea</taxon>
        <taxon>Elateridae</taxon>
        <taxon>Agrypninae</taxon>
        <taxon>Pyrophorini</taxon>
        <taxon>Ignelater</taxon>
    </lineage>
</organism>
<dbReference type="OrthoDB" id="6622274at2759"/>
<accession>A0A8K0CUW1</accession>
<name>A0A8K0CUW1_IGNLU</name>
<keyword evidence="3" id="KW-1185">Reference proteome</keyword>
<sequence length="190" mass="20549">MAVRVSCVLVVAFALSAMALDSLDNAGFRIALRVFEECSRSEGLSPCLKKKALTFLDRLGRMDKLTITDEISIVKAPDTAVNATPLSEETIDKTLPRALEARDEALTDMLWNKVASVVRSKNIEFTMPRMSDIGFEEGIIAIKKLVAAKHGGGGGGGHHGAHHIYASGGGWDKRSFDESQKLAFNAYAPK</sequence>
<evidence type="ECO:0000313" key="2">
    <source>
        <dbReference type="EMBL" id="KAF2894128.1"/>
    </source>
</evidence>
<feature type="signal peptide" evidence="1">
    <location>
        <begin position="1"/>
        <end position="19"/>
    </location>
</feature>
<proteinExistence type="predicted"/>
<dbReference type="GO" id="GO:0016020">
    <property type="term" value="C:membrane"/>
    <property type="evidence" value="ECO:0007669"/>
    <property type="project" value="TreeGrafter"/>
</dbReference>
<dbReference type="PANTHER" id="PTHR21879:SF12">
    <property type="entry name" value="OSIRIS 12"/>
    <property type="match status" value="1"/>
</dbReference>
<reference evidence="2" key="1">
    <citation type="submission" date="2019-08" db="EMBL/GenBank/DDBJ databases">
        <title>The genome of the North American firefly Photinus pyralis.</title>
        <authorList>
            <consortium name="Photinus pyralis genome working group"/>
            <person name="Fallon T.R."/>
            <person name="Sander Lower S.E."/>
            <person name="Weng J.-K."/>
        </authorList>
    </citation>
    <scope>NUCLEOTIDE SEQUENCE</scope>
    <source>
        <strain evidence="2">TRF0915ILg1</strain>
        <tissue evidence="2">Whole body</tissue>
    </source>
</reference>